<evidence type="ECO:0000256" key="7">
    <source>
        <dbReference type="SAM" id="MobiDB-lite"/>
    </source>
</evidence>
<accession>A0A2M8WVK3</accession>
<dbReference type="InterPro" id="IPR029044">
    <property type="entry name" value="Nucleotide-diphossugar_trans"/>
</dbReference>
<evidence type="ECO:0000256" key="1">
    <source>
        <dbReference type="ARBA" id="ARBA00004141"/>
    </source>
</evidence>
<dbReference type="PANTHER" id="PTHR43867">
    <property type="entry name" value="CELLULOSE SYNTHASE CATALYTIC SUBUNIT A [UDP-FORMING]"/>
    <property type="match status" value="1"/>
</dbReference>
<feature type="transmembrane region" description="Helical" evidence="8">
    <location>
        <begin position="340"/>
        <end position="360"/>
    </location>
</feature>
<comment type="subcellular location">
    <subcellularLocation>
        <location evidence="1">Membrane</location>
        <topology evidence="1">Multi-pass membrane protein</topology>
    </subcellularLocation>
</comment>
<name>A0A2M8WVK3_9MICO</name>
<feature type="transmembrane region" description="Helical" evidence="8">
    <location>
        <begin position="372"/>
        <end position="390"/>
    </location>
</feature>
<feature type="region of interest" description="Disordered" evidence="7">
    <location>
        <begin position="776"/>
        <end position="802"/>
    </location>
</feature>
<feature type="transmembrane region" description="Helical" evidence="8">
    <location>
        <begin position="701"/>
        <end position="725"/>
    </location>
</feature>
<gene>
    <name evidence="9" type="ORF">CLV34_0792</name>
</gene>
<dbReference type="RefSeq" id="WP_211289335.1">
    <property type="nucleotide sequence ID" value="NZ_PGTZ01000006.1"/>
</dbReference>
<evidence type="ECO:0000256" key="6">
    <source>
        <dbReference type="ARBA" id="ARBA00023136"/>
    </source>
</evidence>
<dbReference type="Gene3D" id="3.90.550.10">
    <property type="entry name" value="Spore Coat Polysaccharide Biosynthesis Protein SpsA, Chain A"/>
    <property type="match status" value="1"/>
</dbReference>
<protein>
    <submittedName>
        <fullName evidence="9">Cellulose synthase/poly-beta-1,6-N-acetylglucosamine synthase-like glycosyltransferase</fullName>
    </submittedName>
</protein>
<sequence>MARATTGILVDLTDAGTAVAVADRLRRMGFRAAAHDESGIRRPVPPPRHPAVVVTEHDRADEHASARGTRGHGAHPDPAADRRVLVVDQVSTTASAADITAIATETARHADAVGAAPPPLEVLTTAELTAGIAPFRHDGGVETSFGAGKFAVVAIAVYEGSRIRRSFGPAAGADLERTLAQCVDDDLPGVYPVGVTEQHEIVLVVDRSRVGRLSRGLEMVVRRLAARHYRVGRGTVSEARTDDDRAHDTLQVTPLVGYAPFSSKDSARSALARALVGVQGSRERLDLEPTAGPPRLTDAEELAALREPLPAAAPVDETVGAWKALGGRLRAVTQQPTGRLWTQFAITLAVGVLLPYVLYVAAAHSGLDLTRFTYPLVVVAMIVTALAIVVESSLAADPTQPAPVPSGTAPPAASAIIAAYLPNESATIVDTIEAFRRIDYAGDLQIVLAYNTPQDLPVEAVLRDIAARDPRLTLLRVPASTSKAQNVNAALDVVRGEFVGIFDADHHPGPGSFERAWAWLRDGYDVVQGHCVVRNGSASHLAGIVAVEFESIYAVSHPGRAQLHGFGIFGGSNGYWRTSVLRETRMRRRMLTEDIDASIRSITAGHRVASDPRLTSYELATTTLGQLTAQRLRWAQGWLQVSAQHLAAALRSPHLTVRQKIGMTYLLGWRELYPWVSLQVYPILLFALLHPHRIESRSWFISLFVLSTVFTLAMGPLQAFMAYVLGEPSIRAHRRWYWRYLVWSGLFTELKSALTRIAHVKELSRERVWRVTPRVVPDAPDTHGTATPRDTPRPVGPEAQVA</sequence>
<dbReference type="EMBL" id="PGTZ01000006">
    <property type="protein sequence ID" value="PJI94943.1"/>
    <property type="molecule type" value="Genomic_DNA"/>
</dbReference>
<dbReference type="CDD" id="cd06423">
    <property type="entry name" value="CESA_like"/>
    <property type="match status" value="1"/>
</dbReference>
<dbReference type="GO" id="GO:0016757">
    <property type="term" value="F:glycosyltransferase activity"/>
    <property type="evidence" value="ECO:0007669"/>
    <property type="project" value="UniProtKB-KW"/>
</dbReference>
<dbReference type="GO" id="GO:0016020">
    <property type="term" value="C:membrane"/>
    <property type="evidence" value="ECO:0007669"/>
    <property type="project" value="UniProtKB-SubCell"/>
</dbReference>
<evidence type="ECO:0000256" key="5">
    <source>
        <dbReference type="ARBA" id="ARBA00022989"/>
    </source>
</evidence>
<keyword evidence="6 8" id="KW-0472">Membrane</keyword>
<feature type="region of interest" description="Disordered" evidence="7">
    <location>
        <begin position="57"/>
        <end position="81"/>
    </location>
</feature>
<comment type="caution">
    <text evidence="9">The sequence shown here is derived from an EMBL/GenBank/DDBJ whole genome shotgun (WGS) entry which is preliminary data.</text>
</comment>
<keyword evidence="3 9" id="KW-0808">Transferase</keyword>
<feature type="transmembrane region" description="Helical" evidence="8">
    <location>
        <begin position="672"/>
        <end position="689"/>
    </location>
</feature>
<proteinExistence type="predicted"/>
<organism evidence="9 10">
    <name type="scientific">Luteimicrobium subarcticum</name>
    <dbReference type="NCBI Taxonomy" id="620910"/>
    <lineage>
        <taxon>Bacteria</taxon>
        <taxon>Bacillati</taxon>
        <taxon>Actinomycetota</taxon>
        <taxon>Actinomycetes</taxon>
        <taxon>Micrococcales</taxon>
        <taxon>Luteimicrobium</taxon>
    </lineage>
</organism>
<keyword evidence="2" id="KW-0328">Glycosyltransferase</keyword>
<dbReference type="SUPFAM" id="SSF53448">
    <property type="entry name" value="Nucleotide-diphospho-sugar transferases"/>
    <property type="match status" value="1"/>
</dbReference>
<keyword evidence="5 8" id="KW-1133">Transmembrane helix</keyword>
<dbReference type="PANTHER" id="PTHR43867:SF2">
    <property type="entry name" value="CELLULOSE SYNTHASE CATALYTIC SUBUNIT A [UDP-FORMING]"/>
    <property type="match status" value="1"/>
</dbReference>
<dbReference type="InterPro" id="IPR050321">
    <property type="entry name" value="Glycosyltr_2/OpgH_subfam"/>
</dbReference>
<evidence type="ECO:0000313" key="9">
    <source>
        <dbReference type="EMBL" id="PJI94943.1"/>
    </source>
</evidence>
<evidence type="ECO:0000313" key="10">
    <source>
        <dbReference type="Proteomes" id="UP000231586"/>
    </source>
</evidence>
<keyword evidence="10" id="KW-1185">Reference proteome</keyword>
<dbReference type="Pfam" id="PF13641">
    <property type="entry name" value="Glyco_tranf_2_3"/>
    <property type="match status" value="1"/>
</dbReference>
<evidence type="ECO:0000256" key="3">
    <source>
        <dbReference type="ARBA" id="ARBA00022679"/>
    </source>
</evidence>
<dbReference type="AlphaFoldDB" id="A0A2M8WVK3"/>
<evidence type="ECO:0000256" key="2">
    <source>
        <dbReference type="ARBA" id="ARBA00022676"/>
    </source>
</evidence>
<evidence type="ECO:0000256" key="8">
    <source>
        <dbReference type="SAM" id="Phobius"/>
    </source>
</evidence>
<reference evidence="9 10" key="1">
    <citation type="submission" date="2017-11" db="EMBL/GenBank/DDBJ databases">
        <title>Genomic Encyclopedia of Archaeal and Bacterial Type Strains, Phase II (KMG-II): From Individual Species to Whole Genera.</title>
        <authorList>
            <person name="Goeker M."/>
        </authorList>
    </citation>
    <scope>NUCLEOTIDE SEQUENCE [LARGE SCALE GENOMIC DNA]</scope>
    <source>
        <strain evidence="9 10">DSM 22413</strain>
    </source>
</reference>
<dbReference type="Proteomes" id="UP000231586">
    <property type="component" value="Unassembled WGS sequence"/>
</dbReference>
<evidence type="ECO:0000256" key="4">
    <source>
        <dbReference type="ARBA" id="ARBA00022692"/>
    </source>
</evidence>
<keyword evidence="4 8" id="KW-0812">Transmembrane</keyword>